<dbReference type="InterPro" id="IPR001375">
    <property type="entry name" value="Peptidase_S9_cat"/>
</dbReference>
<dbReference type="PANTHER" id="PTHR42776:SF27">
    <property type="entry name" value="DIPEPTIDYL PEPTIDASE FAMILY MEMBER 6"/>
    <property type="match status" value="1"/>
</dbReference>
<dbReference type="GO" id="GO:0006508">
    <property type="term" value="P:proteolysis"/>
    <property type="evidence" value="ECO:0007669"/>
    <property type="project" value="InterPro"/>
</dbReference>
<dbReference type="InterPro" id="IPR029058">
    <property type="entry name" value="AB_hydrolase_fold"/>
</dbReference>
<dbReference type="HOGENOM" id="CLU_008615_3_2_11"/>
<dbReference type="Proteomes" id="UP000007967">
    <property type="component" value="Chromosome"/>
</dbReference>
<evidence type="ECO:0000256" key="1">
    <source>
        <dbReference type="ARBA" id="ARBA00022801"/>
    </source>
</evidence>
<name>D2PRW4_KRIFD</name>
<dbReference type="eggNOG" id="COG3209">
    <property type="taxonomic scope" value="Bacteria"/>
</dbReference>
<dbReference type="SUPFAM" id="SSF82171">
    <property type="entry name" value="DPP6 N-terminal domain-like"/>
    <property type="match status" value="1"/>
</dbReference>
<reference evidence="4" key="1">
    <citation type="submission" date="2009-09" db="EMBL/GenBank/DDBJ databases">
        <title>The complete genome of Kribbella flavida DSM 17836.</title>
        <authorList>
            <consortium name="US DOE Joint Genome Institute (JGI-PGF)"/>
            <person name="Lucas S."/>
            <person name="Copeland A."/>
            <person name="Lapidus A."/>
            <person name="Glavina del Rio T."/>
            <person name="Dalin E."/>
            <person name="Tice H."/>
            <person name="Bruce D."/>
            <person name="Goodwin L."/>
            <person name="Pitluck S."/>
            <person name="Kyrpides N."/>
            <person name="Mavromatis K."/>
            <person name="Ivanova N."/>
            <person name="Saunders E."/>
            <person name="Brettin T."/>
            <person name="Detter J.C."/>
            <person name="Han C."/>
            <person name="Larimer F."/>
            <person name="Land M."/>
            <person name="Hauser L."/>
            <person name="Markowitz V."/>
            <person name="Cheng J.-F."/>
            <person name="Hugenholtz P."/>
            <person name="Woyke T."/>
            <person name="Wu D."/>
            <person name="Pukall R."/>
            <person name="Klenk H.-P."/>
            <person name="Eisen J.A."/>
        </authorList>
    </citation>
    <scope>NUCLEOTIDE SEQUENCE [LARGE SCALE GENOMIC DNA]</scope>
    <source>
        <strain evidence="4">DSM 17836 / JCM 10339 / NBRC 14399</strain>
    </source>
</reference>
<dbReference type="KEGG" id="kfl:Kfla_0165"/>
<organism evidence="3 4">
    <name type="scientific">Kribbella flavida (strain DSM 17836 / JCM 10339 / NBRC 14399)</name>
    <dbReference type="NCBI Taxonomy" id="479435"/>
    <lineage>
        <taxon>Bacteria</taxon>
        <taxon>Bacillati</taxon>
        <taxon>Actinomycetota</taxon>
        <taxon>Actinomycetes</taxon>
        <taxon>Propionibacteriales</taxon>
        <taxon>Kribbellaceae</taxon>
        <taxon>Kribbella</taxon>
    </lineage>
</organism>
<dbReference type="GO" id="GO:0004252">
    <property type="term" value="F:serine-type endopeptidase activity"/>
    <property type="evidence" value="ECO:0007669"/>
    <property type="project" value="TreeGrafter"/>
</dbReference>
<sequence length="596" mass="64034">MLPALLSLPSLVAFDIDSEGRLLIGYDGSGVRQVHEVAPDGTWRALTALSERVVAAKYVPGSRRVVVEHDTGGDERGQLSLLDLSEPGDLPTLQPLVHDAAYFHHLVTARPGRVLFTTNRRNDVDFDLVALDLGTGTQTTLYDVGGYLATVEPSPDDRWVGVIRAGGPANSGHVLLVETSTGRITDVTAYEDETCALELSWLPDSTGLLVSSDAGRDRIAVFRYDVADGSTTELVTDAESDLIGWASPSGQHLLVARSADGAVTLALHSTEGERLTPIELPPGGCAALLVESAPHWSPDGGQLVITYSSPAEPPYVFRYAVATGETVAVRAPEAAELPAGLRQPSSHRVASFDGEQVPVFVYRPESGGDGSAVIVVHGGPEWHAGLVFNPLVAGLVAEGHTVLVPNVRGSAGYGKRWYALDDRELRLDSVRDLAALHAWLPEIGVDQSRVALWGGSYGGYMVLAGLAFQPELWAAGVDIVGIASLVTFLENTSAYRRVVREREYGYLDRDREFLELASPLNRVDAIEAPLFVIHGANDPRVPLSEAEQVVAALAKRGVTSELLVYPDEGHGLAKRKNKLDAYPRAFAFLREQLGRE</sequence>
<dbReference type="AlphaFoldDB" id="D2PRW4"/>
<evidence type="ECO:0000313" key="3">
    <source>
        <dbReference type="EMBL" id="ADB29294.1"/>
    </source>
</evidence>
<keyword evidence="4" id="KW-1185">Reference proteome</keyword>
<feature type="domain" description="Peptidase S9 prolyl oligopeptidase catalytic" evidence="2">
    <location>
        <begin position="395"/>
        <end position="594"/>
    </location>
</feature>
<dbReference type="Gene3D" id="2.120.10.30">
    <property type="entry name" value="TolB, C-terminal domain"/>
    <property type="match status" value="1"/>
</dbReference>
<dbReference type="InterPro" id="IPR011042">
    <property type="entry name" value="6-blade_b-propeller_TolB-like"/>
</dbReference>
<dbReference type="OrthoDB" id="9765647at2"/>
<dbReference type="Gene3D" id="3.40.50.1820">
    <property type="entry name" value="alpha/beta hydrolase"/>
    <property type="match status" value="1"/>
</dbReference>
<dbReference type="eggNOG" id="COG1506">
    <property type="taxonomic scope" value="Bacteria"/>
</dbReference>
<accession>D2PRW4</accession>
<dbReference type="Pfam" id="PF00326">
    <property type="entry name" value="Peptidase_S9"/>
    <property type="match status" value="1"/>
</dbReference>
<dbReference type="STRING" id="479435.Kfla_0165"/>
<evidence type="ECO:0000259" key="2">
    <source>
        <dbReference type="Pfam" id="PF00326"/>
    </source>
</evidence>
<keyword evidence="1" id="KW-0378">Hydrolase</keyword>
<dbReference type="PANTHER" id="PTHR42776">
    <property type="entry name" value="SERINE PEPTIDASE S9 FAMILY MEMBER"/>
    <property type="match status" value="1"/>
</dbReference>
<protein>
    <submittedName>
        <fullName evidence="3">Peptidase S9 prolyl oligopeptidase active site domain protein</fullName>
    </submittedName>
</protein>
<reference evidence="3 4" key="2">
    <citation type="journal article" date="2010" name="Stand. Genomic Sci.">
        <title>Complete genome sequence of Kribbella flavida type strain (IFO 14399).</title>
        <authorList>
            <person name="Pukall R."/>
            <person name="Lapidus A."/>
            <person name="Glavina Del Rio T."/>
            <person name="Copeland A."/>
            <person name="Tice H."/>
            <person name="Cheng J.-F."/>
            <person name="Lucas S."/>
            <person name="Chen F."/>
            <person name="Nolan M."/>
            <person name="LaButti K."/>
            <person name="Pati A."/>
            <person name="Ivanova N."/>
            <person name="Mavrommatis K."/>
            <person name="Mikhailova N."/>
            <person name="Pitluck S."/>
            <person name="Bruce D."/>
            <person name="Goodwin L."/>
            <person name="Land M."/>
            <person name="Hauser L."/>
            <person name="Chang Y.-J."/>
            <person name="Jeffries C.D."/>
            <person name="Chen A."/>
            <person name="Palaniappan K."/>
            <person name="Chain P."/>
            <person name="Rohde M."/>
            <person name="Goeker M."/>
            <person name="Bristow J."/>
            <person name="Eisen J.A."/>
            <person name="Markowitz V."/>
            <person name="Hugenholtz P."/>
            <person name="Kyrpides N.C."/>
            <person name="Klenk H.-P."/>
            <person name="Brettin T."/>
        </authorList>
    </citation>
    <scope>NUCLEOTIDE SEQUENCE [LARGE SCALE GENOMIC DNA]</scope>
    <source>
        <strain evidence="4">DSM 17836 / JCM 10339 / NBRC 14399</strain>
    </source>
</reference>
<dbReference type="RefSeq" id="WP_012917851.1">
    <property type="nucleotide sequence ID" value="NC_013729.1"/>
</dbReference>
<dbReference type="SUPFAM" id="SSF53474">
    <property type="entry name" value="alpha/beta-Hydrolases"/>
    <property type="match status" value="1"/>
</dbReference>
<proteinExistence type="predicted"/>
<dbReference type="EMBL" id="CP001736">
    <property type="protein sequence ID" value="ADB29294.1"/>
    <property type="molecule type" value="Genomic_DNA"/>
</dbReference>
<evidence type="ECO:0000313" key="4">
    <source>
        <dbReference type="Proteomes" id="UP000007967"/>
    </source>
</evidence>
<gene>
    <name evidence="3" type="ordered locus">Kfla_0165</name>
</gene>